<keyword evidence="1" id="KW-0175">Coiled coil</keyword>
<feature type="compositionally biased region" description="Low complexity" evidence="2">
    <location>
        <begin position="706"/>
        <end position="720"/>
    </location>
</feature>
<feature type="compositionally biased region" description="Low complexity" evidence="2">
    <location>
        <begin position="667"/>
        <end position="678"/>
    </location>
</feature>
<evidence type="ECO:0000313" key="3">
    <source>
        <dbReference type="EMBL" id="CAK9090734.1"/>
    </source>
</evidence>
<dbReference type="EMBL" id="CAXAMN010024884">
    <property type="protein sequence ID" value="CAK9090734.1"/>
    <property type="molecule type" value="Genomic_DNA"/>
</dbReference>
<dbReference type="Proteomes" id="UP001642484">
    <property type="component" value="Unassembled WGS sequence"/>
</dbReference>
<feature type="compositionally biased region" description="Pro residues" evidence="2">
    <location>
        <begin position="748"/>
        <end position="757"/>
    </location>
</feature>
<evidence type="ECO:0000256" key="2">
    <source>
        <dbReference type="SAM" id="MobiDB-lite"/>
    </source>
</evidence>
<feature type="compositionally biased region" description="Basic and acidic residues" evidence="2">
    <location>
        <begin position="564"/>
        <end position="589"/>
    </location>
</feature>
<sequence length="796" mass="87837">MAMASLASKETAGAAMYNVALQEKEMHLLHEQLLRERSELQRTSQLCKAQAEELKRRERLNSSLWEQRVCLERDASELRARLARRICRWRFRAVGFFAFQSLHEAAITTHRARVESQQQKEVQDLKLKLTSSEALRERAQAELQREVALRQAAEQARQQLTRKEGKDREGLELELQELRRDLAKAHADMQVRLREQEAEFQKQCLELRAARFEEEQRALREAHLLDTAARSPAPKTGEGPWKSVETSRIEGLEELSTLSEGALEAVNKMKLLEEQLRSWQGEASTSPKSVIDLPPTPQLQQVSTRHREAELLHEMQQEHLLTIRLKRQALQARNASLARSASLPCSILDLTIPSLLGHSPVRQAQVPLTEPSLRPPERPKGLEASPNSAGAVLGSSRSLNAVSAEGSPQRELLTATTALRDEAKASPCSCQVLSPALSLEADGLTYPEPVGAGPTDSPQVSDRARPGSPSQAAGRLPPLTGTTAATAPRGPMEKVNGPNASSSPSRRPEVETPKASKTEVDVKDSLETRLREVEMDRENWRRRTVLLEEQLQRLAQPPPSRRSPSREAHEVRWRPAELELEDEKHEKQEAWAQKQRMLEAQLAQTVAERDRMIEATNELRADVRRLTAKAVPSPAGPVLPVTLASPETGAGLRQALQLEGDRFGAMSGSSPGQSRGQSPPFPPHRVTLSLPIPGVGEGWHRQELEVGSLGSARSASSRASPVPPSTGYWPPPPVNPPPPPQIATFRTPSPPMAPPLETPTGDSSPAALRVRDALRMLSPRRVKSSSPLPRPGRGAA</sequence>
<evidence type="ECO:0008006" key="5">
    <source>
        <dbReference type="Google" id="ProtNLM"/>
    </source>
</evidence>
<name>A0ABP0QR27_9DINO</name>
<reference evidence="3 4" key="1">
    <citation type="submission" date="2024-02" db="EMBL/GenBank/DDBJ databases">
        <authorList>
            <person name="Chen Y."/>
            <person name="Shah S."/>
            <person name="Dougan E. K."/>
            <person name="Thang M."/>
            <person name="Chan C."/>
        </authorList>
    </citation>
    <scope>NUCLEOTIDE SEQUENCE [LARGE SCALE GENOMIC DNA]</scope>
</reference>
<feature type="compositionally biased region" description="Pro residues" evidence="2">
    <location>
        <begin position="721"/>
        <end position="741"/>
    </location>
</feature>
<keyword evidence="4" id="KW-1185">Reference proteome</keyword>
<feature type="region of interest" description="Disordered" evidence="2">
    <location>
        <begin position="366"/>
        <end position="393"/>
    </location>
</feature>
<feature type="region of interest" description="Disordered" evidence="2">
    <location>
        <begin position="444"/>
        <end position="529"/>
    </location>
</feature>
<accession>A0ABP0QR27</accession>
<organism evidence="3 4">
    <name type="scientific">Durusdinium trenchii</name>
    <dbReference type="NCBI Taxonomy" id="1381693"/>
    <lineage>
        <taxon>Eukaryota</taxon>
        <taxon>Sar</taxon>
        <taxon>Alveolata</taxon>
        <taxon>Dinophyceae</taxon>
        <taxon>Suessiales</taxon>
        <taxon>Symbiodiniaceae</taxon>
        <taxon>Durusdinium</taxon>
    </lineage>
</organism>
<feature type="compositionally biased region" description="Basic and acidic residues" evidence="2">
    <location>
        <begin position="506"/>
        <end position="529"/>
    </location>
</feature>
<evidence type="ECO:0000313" key="4">
    <source>
        <dbReference type="Proteomes" id="UP001642484"/>
    </source>
</evidence>
<feature type="coiled-coil region" evidence="1">
    <location>
        <begin position="122"/>
        <end position="222"/>
    </location>
</feature>
<feature type="compositionally biased region" description="Low complexity" evidence="2">
    <location>
        <begin position="475"/>
        <end position="490"/>
    </location>
</feature>
<proteinExistence type="predicted"/>
<comment type="caution">
    <text evidence="3">The sequence shown here is derived from an EMBL/GenBank/DDBJ whole genome shotgun (WGS) entry which is preliminary data.</text>
</comment>
<feature type="region of interest" description="Disordered" evidence="2">
    <location>
        <begin position="548"/>
        <end position="591"/>
    </location>
</feature>
<protein>
    <recommendedName>
        <fullName evidence="5">Centrosomal protein POC5</fullName>
    </recommendedName>
</protein>
<evidence type="ECO:0000256" key="1">
    <source>
        <dbReference type="SAM" id="Coils"/>
    </source>
</evidence>
<gene>
    <name evidence="3" type="ORF">CCMP2556_LOCUS43576</name>
</gene>
<feature type="region of interest" description="Disordered" evidence="2">
    <location>
        <begin position="650"/>
        <end position="796"/>
    </location>
</feature>